<name>A0A0C2MVI9_THEKT</name>
<evidence type="ECO:0000313" key="1">
    <source>
        <dbReference type="EMBL" id="KII65627.1"/>
    </source>
</evidence>
<sequence>MEKDQERTKKWDIHRFVQSTERLNTYIERFEIALEYHGISDIKEEHKRRKLLHHVVSETFSLLQTYFHPEHLRSVAYTRSIEYLNGYYNPRKAYMLERKQLYNVNGQKEKTLNRI</sequence>
<evidence type="ECO:0008006" key="3">
    <source>
        <dbReference type="Google" id="ProtNLM"/>
    </source>
</evidence>
<proteinExistence type="predicted"/>
<protein>
    <recommendedName>
        <fullName evidence="3">Retrotransposon gag domain-containing protein</fullName>
    </recommendedName>
</protein>
<dbReference type="Proteomes" id="UP000031668">
    <property type="component" value="Unassembled WGS sequence"/>
</dbReference>
<comment type="caution">
    <text evidence="1">The sequence shown here is derived from an EMBL/GenBank/DDBJ whole genome shotgun (WGS) entry which is preliminary data.</text>
</comment>
<evidence type="ECO:0000313" key="2">
    <source>
        <dbReference type="Proteomes" id="UP000031668"/>
    </source>
</evidence>
<dbReference type="EMBL" id="JWZT01003745">
    <property type="protein sequence ID" value="KII65627.1"/>
    <property type="molecule type" value="Genomic_DNA"/>
</dbReference>
<keyword evidence="2" id="KW-1185">Reference proteome</keyword>
<dbReference type="AlphaFoldDB" id="A0A0C2MVI9"/>
<organism evidence="1 2">
    <name type="scientific">Thelohanellus kitauei</name>
    <name type="common">Myxosporean</name>
    <dbReference type="NCBI Taxonomy" id="669202"/>
    <lineage>
        <taxon>Eukaryota</taxon>
        <taxon>Metazoa</taxon>
        <taxon>Cnidaria</taxon>
        <taxon>Myxozoa</taxon>
        <taxon>Myxosporea</taxon>
        <taxon>Bivalvulida</taxon>
        <taxon>Platysporina</taxon>
        <taxon>Myxobolidae</taxon>
        <taxon>Thelohanellus</taxon>
    </lineage>
</organism>
<gene>
    <name evidence="1" type="ORF">RF11_14255</name>
</gene>
<reference evidence="1 2" key="1">
    <citation type="journal article" date="2014" name="Genome Biol. Evol.">
        <title>The genome of the myxosporean Thelohanellus kitauei shows adaptations to nutrient acquisition within its fish host.</title>
        <authorList>
            <person name="Yang Y."/>
            <person name="Xiong J."/>
            <person name="Zhou Z."/>
            <person name="Huo F."/>
            <person name="Miao W."/>
            <person name="Ran C."/>
            <person name="Liu Y."/>
            <person name="Zhang J."/>
            <person name="Feng J."/>
            <person name="Wang M."/>
            <person name="Wang M."/>
            <person name="Wang L."/>
            <person name="Yao B."/>
        </authorList>
    </citation>
    <scope>NUCLEOTIDE SEQUENCE [LARGE SCALE GENOMIC DNA]</scope>
    <source>
        <strain evidence="1">Wuqing</strain>
    </source>
</reference>
<accession>A0A0C2MVI9</accession>